<reference evidence="3" key="1">
    <citation type="submission" date="2023-02" db="EMBL/GenBank/DDBJ databases">
        <title>Genome of toxic invasive species Heracleum sosnowskyi carries increased number of genes despite the absence of recent whole-genome duplications.</title>
        <authorList>
            <person name="Schelkunov M."/>
            <person name="Shtratnikova V."/>
            <person name="Makarenko M."/>
            <person name="Klepikova A."/>
            <person name="Omelchenko D."/>
            <person name="Novikova G."/>
            <person name="Obukhova E."/>
            <person name="Bogdanov V."/>
            <person name="Penin A."/>
            <person name="Logacheva M."/>
        </authorList>
    </citation>
    <scope>NUCLEOTIDE SEQUENCE</scope>
    <source>
        <strain evidence="3">Hsosn_3</strain>
        <tissue evidence="3">Leaf</tissue>
    </source>
</reference>
<sequence length="261" mass="29154">MLGSTDLRDQRLKLVPRGRQGITNPNHGFDSSSQWTDSGWPKFRAKYMNADEIENILRAQLADTHSNDPVSTEPHAFLKVDALGRVSFSSICRPRPLLEVDPPNSLGIDNSEQKGLEKPLEHEPMLATRVTIEDGLSLLLDADDIDRFLQFNQLPDVVLLFSSTDLMRVVCMAISRHLRFLFGTPPADPKTAETNTNLAKIISSSVRGMDLRALGACLASQTPWELCWRGPNFSIFLHSTNPQNPQFSIPPFAIKDSNFEL</sequence>
<keyword evidence="4" id="KW-1185">Reference proteome</keyword>
<dbReference type="GO" id="GO:0000932">
    <property type="term" value="C:P-body"/>
    <property type="evidence" value="ECO:0007669"/>
    <property type="project" value="UniProtKB-SubCell"/>
</dbReference>
<keyword evidence="2" id="KW-0963">Cytoplasm</keyword>
<protein>
    <submittedName>
        <fullName evidence="3">Uncharacterized protein</fullName>
    </submittedName>
</protein>
<name>A0AAD8HJ45_9APIA</name>
<evidence type="ECO:0000256" key="2">
    <source>
        <dbReference type="ARBA" id="ARBA00022490"/>
    </source>
</evidence>
<comment type="subcellular location">
    <subcellularLocation>
        <location evidence="1">Cytoplasm</location>
        <location evidence="1">P-body</location>
    </subcellularLocation>
</comment>
<dbReference type="GO" id="GO:0000290">
    <property type="term" value="P:deadenylation-dependent decapping of nuclear-transcribed mRNA"/>
    <property type="evidence" value="ECO:0007669"/>
    <property type="project" value="InterPro"/>
</dbReference>
<dbReference type="AlphaFoldDB" id="A0AAD8HJ45"/>
<evidence type="ECO:0000313" key="4">
    <source>
        <dbReference type="Proteomes" id="UP001237642"/>
    </source>
</evidence>
<accession>A0AAD8HJ45</accession>
<organism evidence="3 4">
    <name type="scientific">Heracleum sosnowskyi</name>
    <dbReference type="NCBI Taxonomy" id="360622"/>
    <lineage>
        <taxon>Eukaryota</taxon>
        <taxon>Viridiplantae</taxon>
        <taxon>Streptophyta</taxon>
        <taxon>Embryophyta</taxon>
        <taxon>Tracheophyta</taxon>
        <taxon>Spermatophyta</taxon>
        <taxon>Magnoliopsida</taxon>
        <taxon>eudicotyledons</taxon>
        <taxon>Gunneridae</taxon>
        <taxon>Pentapetalae</taxon>
        <taxon>asterids</taxon>
        <taxon>campanulids</taxon>
        <taxon>Apiales</taxon>
        <taxon>Apiaceae</taxon>
        <taxon>Apioideae</taxon>
        <taxon>apioid superclade</taxon>
        <taxon>Tordylieae</taxon>
        <taxon>Tordyliinae</taxon>
        <taxon>Heracleum</taxon>
    </lineage>
</organism>
<evidence type="ECO:0000256" key="1">
    <source>
        <dbReference type="ARBA" id="ARBA00004201"/>
    </source>
</evidence>
<reference evidence="3" key="2">
    <citation type="submission" date="2023-05" db="EMBL/GenBank/DDBJ databases">
        <authorList>
            <person name="Schelkunov M.I."/>
        </authorList>
    </citation>
    <scope>NUCLEOTIDE SEQUENCE</scope>
    <source>
        <strain evidence="3">Hsosn_3</strain>
        <tissue evidence="3">Leaf</tissue>
    </source>
</reference>
<dbReference type="PANTHER" id="PTHR21551">
    <property type="entry name" value="TOPOISOMERASE II-ASSOCIATED PROTEIN PAT1"/>
    <property type="match status" value="1"/>
</dbReference>
<dbReference type="GO" id="GO:0033962">
    <property type="term" value="P:P-body assembly"/>
    <property type="evidence" value="ECO:0007669"/>
    <property type="project" value="TreeGrafter"/>
</dbReference>
<dbReference type="Proteomes" id="UP001237642">
    <property type="component" value="Unassembled WGS sequence"/>
</dbReference>
<dbReference type="EMBL" id="JAUIZM010000009">
    <property type="protein sequence ID" value="KAK1367229.1"/>
    <property type="molecule type" value="Genomic_DNA"/>
</dbReference>
<dbReference type="PANTHER" id="PTHR21551:SF0">
    <property type="entry name" value="PROTEIN ASSOCIATED WITH TOPO II RELATED-1, ISOFORM A"/>
    <property type="match status" value="1"/>
</dbReference>
<dbReference type="InterPro" id="IPR039900">
    <property type="entry name" value="Pat1-like"/>
</dbReference>
<proteinExistence type="predicted"/>
<comment type="caution">
    <text evidence="3">The sequence shown here is derived from an EMBL/GenBank/DDBJ whole genome shotgun (WGS) entry which is preliminary data.</text>
</comment>
<dbReference type="GO" id="GO:0003723">
    <property type="term" value="F:RNA binding"/>
    <property type="evidence" value="ECO:0007669"/>
    <property type="project" value="TreeGrafter"/>
</dbReference>
<evidence type="ECO:0000313" key="3">
    <source>
        <dbReference type="EMBL" id="KAK1367229.1"/>
    </source>
</evidence>
<gene>
    <name evidence="3" type="ORF">POM88_042790</name>
</gene>